<evidence type="ECO:0000256" key="11">
    <source>
        <dbReference type="ARBA" id="ARBA00023310"/>
    </source>
</evidence>
<dbReference type="FunFam" id="1.20.5.440:FF:000001">
    <property type="entry name" value="ATP synthase epsilon chain"/>
    <property type="match status" value="1"/>
</dbReference>
<comment type="subunit">
    <text evidence="14 15">F-type ATPases have 2 components, CF(1) - the catalytic core - and CF(0) - the membrane proton channel. CF(1) has five subunits: alpha(3), beta(3), gamma(1), delta(1), epsilon(1). CF(0) has three main subunits: a, b and c.</text>
</comment>
<dbReference type="Proteomes" id="UP000198972">
    <property type="component" value="Unassembled WGS sequence"/>
</dbReference>
<dbReference type="Gene3D" id="1.20.5.440">
    <property type="entry name" value="ATP synthase delta/epsilon subunit, C-terminal domain"/>
    <property type="match status" value="1"/>
</dbReference>
<dbReference type="NCBIfam" id="NF009980">
    <property type="entry name" value="PRK13446.1"/>
    <property type="match status" value="1"/>
</dbReference>
<keyword evidence="7 14" id="KW-0375">Hydrogen ion transport</keyword>
<evidence type="ECO:0000256" key="15">
    <source>
        <dbReference type="RuleBase" id="RU003656"/>
    </source>
</evidence>
<dbReference type="GO" id="GO:0046933">
    <property type="term" value="F:proton-transporting ATP synthase activity, rotational mechanism"/>
    <property type="evidence" value="ECO:0007669"/>
    <property type="project" value="UniProtKB-UniRule"/>
</dbReference>
<evidence type="ECO:0000256" key="5">
    <source>
        <dbReference type="ARBA" id="ARBA00022448"/>
    </source>
</evidence>
<comment type="function">
    <text evidence="1 14">Produces ATP from ADP in the presence of a proton gradient across the membrane.</text>
</comment>
<dbReference type="NCBIfam" id="TIGR01216">
    <property type="entry name" value="ATP_synt_epsi"/>
    <property type="match status" value="1"/>
</dbReference>
<dbReference type="GO" id="GO:0005886">
    <property type="term" value="C:plasma membrane"/>
    <property type="evidence" value="ECO:0007669"/>
    <property type="project" value="UniProtKB-SubCell"/>
</dbReference>
<protein>
    <recommendedName>
        <fullName evidence="4 14">ATP synthase epsilon chain</fullName>
    </recommendedName>
    <alternativeName>
        <fullName evidence="13 14">ATP synthase F1 sector epsilon subunit</fullName>
    </alternativeName>
    <alternativeName>
        <fullName evidence="12 14">F-ATPase epsilon subunit</fullName>
    </alternativeName>
</protein>
<evidence type="ECO:0000256" key="7">
    <source>
        <dbReference type="ARBA" id="ARBA00022781"/>
    </source>
</evidence>
<proteinExistence type="inferred from homology"/>
<evidence type="ECO:0000256" key="12">
    <source>
        <dbReference type="ARBA" id="ARBA00030215"/>
    </source>
</evidence>
<accession>A0A1G7PNQ7</accession>
<dbReference type="InterPro" id="IPR001469">
    <property type="entry name" value="ATP_synth_F1_dsu/esu"/>
</dbReference>
<evidence type="ECO:0000256" key="10">
    <source>
        <dbReference type="ARBA" id="ARBA00023196"/>
    </source>
</evidence>
<evidence type="ECO:0000313" key="19">
    <source>
        <dbReference type="Proteomes" id="UP000198972"/>
    </source>
</evidence>
<keyword evidence="8 14" id="KW-0406">Ion transport</keyword>
<dbReference type="PANTHER" id="PTHR13822">
    <property type="entry name" value="ATP SYNTHASE DELTA/EPSILON CHAIN"/>
    <property type="match status" value="1"/>
</dbReference>
<comment type="subcellular location">
    <subcellularLocation>
        <location evidence="2 14">Cell membrane</location>
        <topology evidence="2 14">Peripheral membrane protein</topology>
    </subcellularLocation>
</comment>
<evidence type="ECO:0000256" key="3">
    <source>
        <dbReference type="ARBA" id="ARBA00005712"/>
    </source>
</evidence>
<evidence type="ECO:0000259" key="16">
    <source>
        <dbReference type="Pfam" id="PF00401"/>
    </source>
</evidence>
<keyword evidence="10 14" id="KW-0139">CF(1)</keyword>
<dbReference type="SUPFAM" id="SSF46604">
    <property type="entry name" value="Epsilon subunit of F1F0-ATP synthase C-terminal domain"/>
    <property type="match status" value="1"/>
</dbReference>
<keyword evidence="6 14" id="KW-1003">Cell membrane</keyword>
<evidence type="ECO:0000256" key="13">
    <source>
        <dbReference type="ARBA" id="ARBA00031795"/>
    </source>
</evidence>
<dbReference type="STRING" id="670482.SAMN04488542_11946"/>
<dbReference type="Pfam" id="PF02823">
    <property type="entry name" value="ATP-synt_DE_N"/>
    <property type="match status" value="1"/>
</dbReference>
<feature type="domain" description="ATP synthase epsilon subunit C-terminal" evidence="16">
    <location>
        <begin position="96"/>
        <end position="140"/>
    </location>
</feature>
<evidence type="ECO:0000256" key="6">
    <source>
        <dbReference type="ARBA" id="ARBA00022475"/>
    </source>
</evidence>
<gene>
    <name evidence="14" type="primary">atpC</name>
    <name evidence="18" type="ORF">SAMN04488542_11946</name>
</gene>
<evidence type="ECO:0000313" key="18">
    <source>
        <dbReference type="EMBL" id="SDF87824.1"/>
    </source>
</evidence>
<dbReference type="AlphaFoldDB" id="A0A1G7PNQ7"/>
<dbReference type="HAMAP" id="MF_00530">
    <property type="entry name" value="ATP_synth_epsil_bac"/>
    <property type="match status" value="1"/>
</dbReference>
<dbReference type="InterPro" id="IPR020547">
    <property type="entry name" value="ATP_synth_F1_esu_C"/>
</dbReference>
<evidence type="ECO:0000259" key="17">
    <source>
        <dbReference type="Pfam" id="PF02823"/>
    </source>
</evidence>
<name>A0A1G7PNQ7_9BACL</name>
<evidence type="ECO:0000256" key="4">
    <source>
        <dbReference type="ARBA" id="ARBA00014480"/>
    </source>
</evidence>
<feature type="domain" description="ATP synthase F1 complex delta/epsilon subunit N-terminal" evidence="17">
    <location>
        <begin position="16"/>
        <end position="92"/>
    </location>
</feature>
<dbReference type="NCBIfam" id="NF001846">
    <property type="entry name" value="PRK00571.1-3"/>
    <property type="match status" value="1"/>
</dbReference>
<dbReference type="EMBL" id="FNBG01000019">
    <property type="protein sequence ID" value="SDF87824.1"/>
    <property type="molecule type" value="Genomic_DNA"/>
</dbReference>
<evidence type="ECO:0000256" key="1">
    <source>
        <dbReference type="ARBA" id="ARBA00003543"/>
    </source>
</evidence>
<evidence type="ECO:0000256" key="14">
    <source>
        <dbReference type="HAMAP-Rule" id="MF_00530"/>
    </source>
</evidence>
<dbReference type="InterPro" id="IPR036771">
    <property type="entry name" value="ATPsynth_dsu/esu_N"/>
</dbReference>
<evidence type="ECO:0000256" key="2">
    <source>
        <dbReference type="ARBA" id="ARBA00004202"/>
    </source>
</evidence>
<dbReference type="CDD" id="cd12152">
    <property type="entry name" value="F1-ATPase_delta"/>
    <property type="match status" value="1"/>
</dbReference>
<sequence>MNVPRTGGMKLSTFLLEIVTPEHIVFSQDVESLTVRGLEGELGILPGHIPFVTPLQVAPIMVKTGGKTITIAVHGGFVEVQSDKVIILAESAELPEEIDVERAVAARERAERRLSVNQDRIDHRRAELALQRAITRISVSDKAKH</sequence>
<dbReference type="GO" id="GO:0045259">
    <property type="term" value="C:proton-transporting ATP synthase complex"/>
    <property type="evidence" value="ECO:0007669"/>
    <property type="project" value="UniProtKB-KW"/>
</dbReference>
<comment type="similarity">
    <text evidence="3 14 15">Belongs to the ATPase epsilon chain family.</text>
</comment>
<evidence type="ECO:0000256" key="9">
    <source>
        <dbReference type="ARBA" id="ARBA00023136"/>
    </source>
</evidence>
<keyword evidence="5 14" id="KW-0813">Transport</keyword>
<keyword evidence="19" id="KW-1185">Reference proteome</keyword>
<dbReference type="SUPFAM" id="SSF51344">
    <property type="entry name" value="Epsilon subunit of F1F0-ATP synthase N-terminal domain"/>
    <property type="match status" value="1"/>
</dbReference>
<dbReference type="InterPro" id="IPR036794">
    <property type="entry name" value="ATP_F1_dsu/esu_C_sf"/>
</dbReference>
<dbReference type="GO" id="GO:0005524">
    <property type="term" value="F:ATP binding"/>
    <property type="evidence" value="ECO:0007669"/>
    <property type="project" value="UniProtKB-UniRule"/>
</dbReference>
<dbReference type="Pfam" id="PF00401">
    <property type="entry name" value="ATP-synt_DE"/>
    <property type="match status" value="1"/>
</dbReference>
<dbReference type="InterPro" id="IPR020546">
    <property type="entry name" value="ATP_synth_F1_dsu/esu_N"/>
</dbReference>
<keyword evidence="9 14" id="KW-0472">Membrane</keyword>
<dbReference type="Gene3D" id="2.60.15.10">
    <property type="entry name" value="F0F1 ATP synthase delta/epsilon subunit, N-terminal"/>
    <property type="match status" value="1"/>
</dbReference>
<reference evidence="18 19" key="1">
    <citation type="submission" date="2016-10" db="EMBL/GenBank/DDBJ databases">
        <authorList>
            <person name="de Groot N.N."/>
        </authorList>
    </citation>
    <scope>NUCLEOTIDE SEQUENCE [LARGE SCALE GENOMIC DNA]</scope>
    <source>
        <strain evidence="18 19">DSM 28129</strain>
    </source>
</reference>
<keyword evidence="11 14" id="KW-0066">ATP synthesis</keyword>
<dbReference type="PANTHER" id="PTHR13822:SF10">
    <property type="entry name" value="ATP SYNTHASE EPSILON CHAIN, CHLOROPLASTIC"/>
    <property type="match status" value="1"/>
</dbReference>
<evidence type="ECO:0000256" key="8">
    <source>
        <dbReference type="ARBA" id="ARBA00023065"/>
    </source>
</evidence>
<organism evidence="18 19">
    <name type="scientific">Fontibacillus panacisegetis</name>
    <dbReference type="NCBI Taxonomy" id="670482"/>
    <lineage>
        <taxon>Bacteria</taxon>
        <taxon>Bacillati</taxon>
        <taxon>Bacillota</taxon>
        <taxon>Bacilli</taxon>
        <taxon>Bacillales</taxon>
        <taxon>Paenibacillaceae</taxon>
        <taxon>Fontibacillus</taxon>
    </lineage>
</organism>